<gene>
    <name evidence="1" type="ORF">QJV27_10000</name>
</gene>
<accession>A0ABT6Q3K7</accession>
<keyword evidence="2" id="KW-1185">Reference proteome</keyword>
<evidence type="ECO:0000313" key="2">
    <source>
        <dbReference type="Proteomes" id="UP001431634"/>
    </source>
</evidence>
<name>A0ABT6Q3K7_9PROT</name>
<dbReference type="Proteomes" id="UP001431634">
    <property type="component" value="Unassembled WGS sequence"/>
</dbReference>
<dbReference type="RefSeq" id="WP_281448782.1">
    <property type="nucleotide sequence ID" value="NZ_JASBAO010000001.1"/>
</dbReference>
<sequence length="115" mass="12951">MDLLLTEDWDLLVDRDGNIGVTGTYGYSRAQTVANEIKLFLGEGWYDRSQGTPHFAKVLGINTNLGLVRNILLDRANGVDGIRHADIDLYVDEDRVLHGDIYLKSQDGEVLRVEY</sequence>
<evidence type="ECO:0000313" key="1">
    <source>
        <dbReference type="EMBL" id="MDI2091695.1"/>
    </source>
</evidence>
<comment type="caution">
    <text evidence="1">The sequence shown here is derived from an EMBL/GenBank/DDBJ whole genome shotgun (WGS) entry which is preliminary data.</text>
</comment>
<protein>
    <submittedName>
        <fullName evidence="1">Uncharacterized protein</fullName>
    </submittedName>
</protein>
<proteinExistence type="predicted"/>
<reference evidence="1" key="1">
    <citation type="submission" date="2023-05" db="EMBL/GenBank/DDBJ databases">
        <title>Whole genome sequence of Commensalibacter sp.</title>
        <authorList>
            <person name="Charoenyingcharoen P."/>
            <person name="Yukphan P."/>
        </authorList>
    </citation>
    <scope>NUCLEOTIDE SEQUENCE</scope>
    <source>
        <strain evidence="1">TBRC 16381</strain>
    </source>
</reference>
<dbReference type="EMBL" id="JASBAO010000001">
    <property type="protein sequence ID" value="MDI2091695.1"/>
    <property type="molecule type" value="Genomic_DNA"/>
</dbReference>
<organism evidence="1 2">
    <name type="scientific">Commensalibacter oyaizuii</name>
    <dbReference type="NCBI Taxonomy" id="3043873"/>
    <lineage>
        <taxon>Bacteria</taxon>
        <taxon>Pseudomonadati</taxon>
        <taxon>Pseudomonadota</taxon>
        <taxon>Alphaproteobacteria</taxon>
        <taxon>Acetobacterales</taxon>
        <taxon>Acetobacteraceae</taxon>
    </lineage>
</organism>